<keyword evidence="2" id="KW-1185">Reference proteome</keyword>
<dbReference type="Proteomes" id="UP000829494">
    <property type="component" value="Chromosome"/>
</dbReference>
<gene>
    <name evidence="1" type="ORF">SRIMR7_01360</name>
</gene>
<organism evidence="1 2">
    <name type="scientific">Streptomyces rimosus subsp. rimosus</name>
    <dbReference type="NCBI Taxonomy" id="132474"/>
    <lineage>
        <taxon>Bacteria</taxon>
        <taxon>Bacillati</taxon>
        <taxon>Actinomycetota</taxon>
        <taxon>Actinomycetes</taxon>
        <taxon>Kitasatosporales</taxon>
        <taxon>Streptomycetaceae</taxon>
        <taxon>Streptomyces</taxon>
    </lineage>
</organism>
<reference evidence="1 2" key="1">
    <citation type="submission" date="2022-03" db="EMBL/GenBank/DDBJ databases">
        <title>Complete genome of Streptomyces rimosus ssp. rimosus R7 (=ATCC 10970).</title>
        <authorList>
            <person name="Beganovic S."/>
            <person name="Ruckert C."/>
            <person name="Busche T."/>
            <person name="Kalinowski J."/>
            <person name="Wittmann C."/>
        </authorList>
    </citation>
    <scope>NUCLEOTIDE SEQUENCE [LARGE SCALE GENOMIC DNA]</scope>
    <source>
        <strain evidence="1 2">R7</strain>
    </source>
</reference>
<dbReference type="EMBL" id="CP094298">
    <property type="protein sequence ID" value="UNZ00783.1"/>
    <property type="molecule type" value="Genomic_DNA"/>
</dbReference>
<sequence length="135" mass="14924">MCCLGRLVPPQRRVAALRRTVSGRGRLRQVASWVYAGGISALMPTRPRALAAAAVVSATIHRVLVRRGPNRLRDLDPPTGQHPPEVIRYEHDRVGDLVHVDLKKLGQTYLHSALDDHSRLAYTEALEAREGPARA</sequence>
<evidence type="ECO:0008006" key="3">
    <source>
        <dbReference type="Google" id="ProtNLM"/>
    </source>
</evidence>
<protein>
    <recommendedName>
        <fullName evidence="3">Integrase catalytic domain-containing protein</fullName>
    </recommendedName>
</protein>
<evidence type="ECO:0000313" key="1">
    <source>
        <dbReference type="EMBL" id="UNZ00783.1"/>
    </source>
</evidence>
<name>A0ABY3YSD5_STRRM</name>
<evidence type="ECO:0000313" key="2">
    <source>
        <dbReference type="Proteomes" id="UP000829494"/>
    </source>
</evidence>
<proteinExistence type="predicted"/>
<accession>A0ABY3YSD5</accession>